<organism evidence="2 3">
    <name type="scientific">Paspalum notatum var. saurae</name>
    <dbReference type="NCBI Taxonomy" id="547442"/>
    <lineage>
        <taxon>Eukaryota</taxon>
        <taxon>Viridiplantae</taxon>
        <taxon>Streptophyta</taxon>
        <taxon>Embryophyta</taxon>
        <taxon>Tracheophyta</taxon>
        <taxon>Spermatophyta</taxon>
        <taxon>Magnoliopsida</taxon>
        <taxon>Liliopsida</taxon>
        <taxon>Poales</taxon>
        <taxon>Poaceae</taxon>
        <taxon>PACMAD clade</taxon>
        <taxon>Panicoideae</taxon>
        <taxon>Andropogonodae</taxon>
        <taxon>Paspaleae</taxon>
        <taxon>Paspalinae</taxon>
        <taxon>Paspalum</taxon>
    </lineage>
</organism>
<sequence>MVLCNKRRIGEPSGGTVLWPSEMTVGPCNKRRKVMPSSIVAALPDEIMTDVFLRLPIKSILRFRAVCRSCDALLSSEEFCTLHMAATEVAPTPPKLMFVSPTAKFDSTAVYSCSLLSHEDDLLFTLDNACGNFVDVAPAPCRGLTLLYDAVAPAYYVCNAATRAVTQLPPCQDVRCATAGLGFDTRTNEYKVVRLRHGNQEQHLFCEIYTLGSDHGDHWRPVAGGVPFRFSKFADSAISNAVHYKMQPLFLDGFLHWVINHSFFAKVPRAGVLSFSLTSETFSWVRSPPFFVSSQVHLVELDGHLCMIRDLRSNLPAGGLLEIWKLKDYSSGDWSLNHRIDLSEHVSSDFLEPRVVKVIGSFGNSNSSKRIIIATSKHKVFAYDPMSKTLETIHSTMAIQSSHQIEPSDIRFSLLMRQSLVPVHKTKEEIALSFPLAKVTREILLRLPAESVHEFKLVCKQWLRLITSESFSHAYFLHRNMDRRLKIMLVGKGSGQTGFSFVPLNKWLQKATDQDTLFDIKVVCSKPCHGLNLVSIEKKDYLYNPCTGFRRIYRNQWPVYHKRWKLPADCFQHENNPFAFGSKNVGLGFDPLIQEHVIVELSFQLKDYNSRQYYLTCILSSCYYRGFQHLPPPPLPVNGMPPAYLEGMLYWMSEPRLGESNKRAIISFNIATHVFDVLPCPSHVETWNNNNIDHAFVVELEGVLCVVVADPIADEVDIWKWELGQWDRKYTIYLKSSPDYSPRTNIVVPLAIDPTDRRVLLSTGRKLGLYDPLKRTTENYFTLDQEPPLTPKKQASCLGVLQQTSSASHGENLSHSNDQTKEELNRMSRMPLVPMLYEESLQHYPARSKFRYLRVIKYVLLCPSHVETWNKNNIDHAFVVELEGVLCVVLADPIADEMDIWKWELGQWDRKYTIYLKSSPDYSPRTNIVVPLAIDPTDRRVLLSTGRKLGLYDPLKRTTENYFTLDQEPLFTPKKQASCLGVLQEFRIAQCTHNSNSSSKWKPSLDRYESCQTYGASHGENLSHSNDQTKEELNRTNPMPLVPMLYEESLQHYPARSKFRYL</sequence>
<dbReference type="SMART" id="SM00256">
    <property type="entry name" value="FBOX"/>
    <property type="match status" value="2"/>
</dbReference>
<dbReference type="InterPro" id="IPR001810">
    <property type="entry name" value="F-box_dom"/>
</dbReference>
<feature type="domain" description="F-box" evidence="1">
    <location>
        <begin position="37"/>
        <end position="82"/>
    </location>
</feature>
<evidence type="ECO:0000259" key="1">
    <source>
        <dbReference type="PROSITE" id="PS50181"/>
    </source>
</evidence>
<evidence type="ECO:0000313" key="3">
    <source>
        <dbReference type="Proteomes" id="UP001341281"/>
    </source>
</evidence>
<dbReference type="PANTHER" id="PTHR31672:SF2">
    <property type="entry name" value="F-BOX DOMAIN-CONTAINING PROTEIN"/>
    <property type="match status" value="1"/>
</dbReference>
<dbReference type="SUPFAM" id="SSF81383">
    <property type="entry name" value="F-box domain"/>
    <property type="match status" value="2"/>
</dbReference>
<dbReference type="PANTHER" id="PTHR31672">
    <property type="entry name" value="BNACNNG10540D PROTEIN"/>
    <property type="match status" value="1"/>
</dbReference>
<dbReference type="Pfam" id="PF08268">
    <property type="entry name" value="FBA_3"/>
    <property type="match status" value="1"/>
</dbReference>
<dbReference type="InterPro" id="IPR017451">
    <property type="entry name" value="F-box-assoc_interact_dom"/>
</dbReference>
<dbReference type="Gene3D" id="1.20.1280.50">
    <property type="match status" value="1"/>
</dbReference>
<keyword evidence="3" id="KW-1185">Reference proteome</keyword>
<dbReference type="InterPro" id="IPR050796">
    <property type="entry name" value="SCF_F-box_component"/>
</dbReference>
<feature type="non-terminal residue" evidence="2">
    <location>
        <position position="1062"/>
    </location>
</feature>
<accession>A0AAQ3UVX0</accession>
<dbReference type="EMBL" id="CP144754">
    <property type="protein sequence ID" value="WVZ99453.1"/>
    <property type="molecule type" value="Genomic_DNA"/>
</dbReference>
<dbReference type="NCBIfam" id="TIGR01640">
    <property type="entry name" value="F_box_assoc_1"/>
    <property type="match status" value="1"/>
</dbReference>
<dbReference type="AlphaFoldDB" id="A0AAQ3UVX0"/>
<dbReference type="Proteomes" id="UP001341281">
    <property type="component" value="Chromosome 10"/>
</dbReference>
<dbReference type="CDD" id="cd22157">
    <property type="entry name" value="F-box_AtFBW1-like"/>
    <property type="match status" value="1"/>
</dbReference>
<gene>
    <name evidence="2" type="ORF">U9M48_044748</name>
</gene>
<dbReference type="PROSITE" id="PS50181">
    <property type="entry name" value="FBOX"/>
    <property type="match status" value="1"/>
</dbReference>
<dbReference type="Pfam" id="PF00646">
    <property type="entry name" value="F-box"/>
    <property type="match status" value="2"/>
</dbReference>
<dbReference type="InterPro" id="IPR013187">
    <property type="entry name" value="F-box-assoc_dom_typ3"/>
</dbReference>
<dbReference type="InterPro" id="IPR036047">
    <property type="entry name" value="F-box-like_dom_sf"/>
</dbReference>
<evidence type="ECO:0000313" key="2">
    <source>
        <dbReference type="EMBL" id="WVZ99453.1"/>
    </source>
</evidence>
<reference evidence="2 3" key="1">
    <citation type="submission" date="2024-02" db="EMBL/GenBank/DDBJ databases">
        <title>High-quality chromosome-scale genome assembly of Pensacola bahiagrass (Paspalum notatum Flugge var. saurae).</title>
        <authorList>
            <person name="Vega J.M."/>
            <person name="Podio M."/>
            <person name="Orjuela J."/>
            <person name="Siena L.A."/>
            <person name="Pessino S.C."/>
            <person name="Combes M.C."/>
            <person name="Mariac C."/>
            <person name="Albertini E."/>
            <person name="Pupilli F."/>
            <person name="Ortiz J.P.A."/>
            <person name="Leblanc O."/>
        </authorList>
    </citation>
    <scope>NUCLEOTIDE SEQUENCE [LARGE SCALE GENOMIC DNA]</scope>
    <source>
        <strain evidence="2">R1</strain>
        <tissue evidence="2">Leaf</tissue>
    </source>
</reference>
<name>A0AAQ3UVX0_PASNO</name>
<proteinExistence type="predicted"/>
<protein>
    <recommendedName>
        <fullName evidence="1">F-box domain-containing protein</fullName>
    </recommendedName>
</protein>